<evidence type="ECO:0000313" key="4">
    <source>
        <dbReference type="Proteomes" id="UP000789342"/>
    </source>
</evidence>
<sequence length="465" mass="52390">MEPVDDSQAPSESLQTVPIYQLDASSSDSDSDAPRRIETTAGPIPQLVQSHRLPVMPPQRSYTNPLPHHERQPSELSMAAESVQTRPSVDEDLFAEDSTSEEEETPTTRIDIPSGPVLVASPTPTYETRSTRDVPETPARVEGRSLSPSMLNEPRHDLTRENVEKGIHRKSPEQLQVPKGYVPKENVKTPEKQSFREREREQRRSRDETYHHHRESSDLLPLTLVSDRGGSGLSYSTHYAFLSPPFGRVLTRTQIMARVTWFSQLVIFNIVYACYKLSGGSSSTADGKNYTSNLIGLVILPMIFFILYIVFVTGWTYRDLKKKGFDPSFTVIYYSPLMFFALFFDEKKRVDVSKFHEVNYGAKWWRIGTSGVRESIIMTVYCLFVVAFVISDLVGRALNQPNAQVSKVFDDFVPFLFMLVVFTLGFITSIWVVVEALVTGSMHGSGEGRKNMVGVAPNAFKTKRG</sequence>
<dbReference type="EMBL" id="CAJVPV010004365">
    <property type="protein sequence ID" value="CAG8572027.1"/>
    <property type="molecule type" value="Genomic_DNA"/>
</dbReference>
<evidence type="ECO:0000313" key="3">
    <source>
        <dbReference type="EMBL" id="CAG8572027.1"/>
    </source>
</evidence>
<evidence type="ECO:0000256" key="1">
    <source>
        <dbReference type="SAM" id="MobiDB-lite"/>
    </source>
</evidence>
<name>A0A9N9G264_9GLOM</name>
<keyword evidence="2" id="KW-0812">Transmembrane</keyword>
<feature type="transmembrane region" description="Helical" evidence="2">
    <location>
        <begin position="415"/>
        <end position="434"/>
    </location>
</feature>
<protein>
    <submittedName>
        <fullName evidence="3">8351_t:CDS:1</fullName>
    </submittedName>
</protein>
<proteinExistence type="predicted"/>
<comment type="caution">
    <text evidence="3">The sequence shown here is derived from an EMBL/GenBank/DDBJ whole genome shotgun (WGS) entry which is preliminary data.</text>
</comment>
<feature type="transmembrane region" description="Helical" evidence="2">
    <location>
        <begin position="376"/>
        <end position="395"/>
    </location>
</feature>
<feature type="compositionally biased region" description="Basic and acidic residues" evidence="1">
    <location>
        <begin position="129"/>
        <end position="143"/>
    </location>
</feature>
<evidence type="ECO:0000256" key="2">
    <source>
        <dbReference type="SAM" id="Phobius"/>
    </source>
</evidence>
<feature type="compositionally biased region" description="Acidic residues" evidence="1">
    <location>
        <begin position="90"/>
        <end position="105"/>
    </location>
</feature>
<gene>
    <name evidence="3" type="ORF">AMORRO_LOCUS6517</name>
</gene>
<feature type="transmembrane region" description="Helical" evidence="2">
    <location>
        <begin position="255"/>
        <end position="274"/>
    </location>
</feature>
<feature type="compositionally biased region" description="Basic and acidic residues" evidence="1">
    <location>
        <begin position="153"/>
        <end position="172"/>
    </location>
</feature>
<feature type="transmembrane region" description="Helical" evidence="2">
    <location>
        <begin position="327"/>
        <end position="344"/>
    </location>
</feature>
<organism evidence="3 4">
    <name type="scientific">Acaulospora morrowiae</name>
    <dbReference type="NCBI Taxonomy" id="94023"/>
    <lineage>
        <taxon>Eukaryota</taxon>
        <taxon>Fungi</taxon>
        <taxon>Fungi incertae sedis</taxon>
        <taxon>Mucoromycota</taxon>
        <taxon>Glomeromycotina</taxon>
        <taxon>Glomeromycetes</taxon>
        <taxon>Diversisporales</taxon>
        <taxon>Acaulosporaceae</taxon>
        <taxon>Acaulospora</taxon>
    </lineage>
</organism>
<reference evidence="3" key="1">
    <citation type="submission" date="2021-06" db="EMBL/GenBank/DDBJ databases">
        <authorList>
            <person name="Kallberg Y."/>
            <person name="Tangrot J."/>
            <person name="Rosling A."/>
        </authorList>
    </citation>
    <scope>NUCLEOTIDE SEQUENCE</scope>
    <source>
        <strain evidence="3">CL551</strain>
    </source>
</reference>
<feature type="region of interest" description="Disordered" evidence="1">
    <location>
        <begin position="1"/>
        <end position="214"/>
    </location>
</feature>
<feature type="compositionally biased region" description="Polar residues" evidence="1">
    <location>
        <begin position="8"/>
        <end position="18"/>
    </location>
</feature>
<keyword evidence="2" id="KW-0472">Membrane</keyword>
<accession>A0A9N9G264</accession>
<keyword evidence="2" id="KW-1133">Transmembrane helix</keyword>
<feature type="transmembrane region" description="Helical" evidence="2">
    <location>
        <begin position="294"/>
        <end position="315"/>
    </location>
</feature>
<dbReference type="AlphaFoldDB" id="A0A9N9G264"/>
<keyword evidence="4" id="KW-1185">Reference proteome</keyword>
<dbReference type="Proteomes" id="UP000789342">
    <property type="component" value="Unassembled WGS sequence"/>
</dbReference>
<dbReference type="OrthoDB" id="2409517at2759"/>
<feature type="compositionally biased region" description="Basic and acidic residues" evidence="1">
    <location>
        <begin position="185"/>
        <end position="210"/>
    </location>
</feature>